<evidence type="ECO:0000313" key="2">
    <source>
        <dbReference type="EMBL" id="NDL68763.1"/>
    </source>
</evidence>
<keyword evidence="1" id="KW-1133">Transmembrane helix</keyword>
<name>A0A7X5KP93_9FIRM</name>
<dbReference type="AlphaFoldDB" id="A0A7X5KP93"/>
<keyword evidence="1" id="KW-0812">Transmembrane</keyword>
<sequence length="69" mass="7762">MSGVELFGVLLILYGVFVFWTALKQPQVIWEMAHTKLFRRLLTDKGALIFFHVVAAVSLLVGIGMLLWG</sequence>
<comment type="caution">
    <text evidence="2">The sequence shown here is derived from an EMBL/GenBank/DDBJ whole genome shotgun (WGS) entry which is preliminary data.</text>
</comment>
<reference evidence="2 3" key="1">
    <citation type="submission" date="2020-01" db="EMBL/GenBank/DDBJ databases">
        <title>Anaeroalcalibacter tamaniensis gen. nov., sp. nov., moderately halophilic strictly anaerobic fermenter bacterium from mud volcano of Taman peninsula.</title>
        <authorList>
            <person name="Frolova A."/>
            <person name="Merkel A.Y."/>
            <person name="Slobodkin A.I."/>
        </authorList>
    </citation>
    <scope>NUCLEOTIDE SEQUENCE [LARGE SCALE GENOMIC DNA]</scope>
    <source>
        <strain evidence="2 3">F-3ap</strain>
    </source>
</reference>
<dbReference type="RefSeq" id="WP_162371482.1">
    <property type="nucleotide sequence ID" value="NZ_JAAEEH010000058.1"/>
</dbReference>
<gene>
    <name evidence="2" type="ORF">GXN74_13550</name>
</gene>
<proteinExistence type="predicted"/>
<feature type="transmembrane region" description="Helical" evidence="1">
    <location>
        <begin position="46"/>
        <end position="68"/>
    </location>
</feature>
<keyword evidence="1" id="KW-0472">Membrane</keyword>
<accession>A0A7X5KP93</accession>
<evidence type="ECO:0000313" key="3">
    <source>
        <dbReference type="Proteomes" id="UP000461585"/>
    </source>
</evidence>
<feature type="transmembrane region" description="Helical" evidence="1">
    <location>
        <begin position="6"/>
        <end position="23"/>
    </location>
</feature>
<organism evidence="2 3">
    <name type="scientific">Anaerotalea alkaliphila</name>
    <dbReference type="NCBI Taxonomy" id="2662126"/>
    <lineage>
        <taxon>Bacteria</taxon>
        <taxon>Bacillati</taxon>
        <taxon>Bacillota</taxon>
        <taxon>Clostridia</taxon>
        <taxon>Eubacteriales</taxon>
        <taxon>Anaerotalea</taxon>
    </lineage>
</organism>
<keyword evidence="3" id="KW-1185">Reference proteome</keyword>
<dbReference type="Proteomes" id="UP000461585">
    <property type="component" value="Unassembled WGS sequence"/>
</dbReference>
<dbReference type="EMBL" id="JAAEEH010000058">
    <property type="protein sequence ID" value="NDL68763.1"/>
    <property type="molecule type" value="Genomic_DNA"/>
</dbReference>
<evidence type="ECO:0000256" key="1">
    <source>
        <dbReference type="SAM" id="Phobius"/>
    </source>
</evidence>
<protein>
    <submittedName>
        <fullName evidence="2">Uncharacterized protein</fullName>
    </submittedName>
</protein>